<feature type="region of interest" description="Disordered" evidence="8">
    <location>
        <begin position="180"/>
        <end position="199"/>
    </location>
</feature>
<evidence type="ECO:0000256" key="3">
    <source>
        <dbReference type="ARBA" id="ARBA00022729"/>
    </source>
</evidence>
<keyword evidence="11" id="KW-1185">Reference proteome</keyword>
<evidence type="ECO:0000256" key="1">
    <source>
        <dbReference type="ARBA" id="ARBA00004459"/>
    </source>
</evidence>
<name>A0A231V295_9HYPH</name>
<proteinExistence type="inferred from homology"/>
<keyword evidence="3" id="KW-0732">Signal</keyword>
<dbReference type="EMBL" id="NBYO01000001">
    <property type="protein sequence ID" value="OXT02308.1"/>
    <property type="molecule type" value="Genomic_DNA"/>
</dbReference>
<dbReference type="InterPro" id="IPR016085">
    <property type="entry name" value="Protease_inh_B-barrel_dom"/>
</dbReference>
<evidence type="ECO:0000256" key="2">
    <source>
        <dbReference type="ARBA" id="ARBA00007138"/>
    </source>
</evidence>
<dbReference type="Gene3D" id="2.40.128.10">
    <property type="match status" value="1"/>
</dbReference>
<evidence type="ECO:0000259" key="9">
    <source>
        <dbReference type="Pfam" id="PF02974"/>
    </source>
</evidence>
<sequence length="199" mass="19938">MILKRRGGARAPLVLTIAVSVAALTLAGCTSSRFDGAYNQPAASPAPQPLQPAPVQTVQSNQLPPPVDPATAAQSADPLGNPTDGSVDVAAVSPTPESSPSVSAAGAPISKGEVVGNWKTQAGGASCQMFLTLTKYGSASRGGTRGCSGDLANLRGWDVKGSQLVLYDESGGTIGRLYGAGPGRYSGQTSSGTPVTLSR</sequence>
<keyword evidence="6" id="KW-0998">Cell outer membrane</keyword>
<dbReference type="InterPro" id="IPR010571">
    <property type="entry name" value="OM_lipoprot_Omp19_bac"/>
</dbReference>
<evidence type="ECO:0000256" key="7">
    <source>
        <dbReference type="ARBA" id="ARBA00023288"/>
    </source>
</evidence>
<dbReference type="GO" id="GO:0004866">
    <property type="term" value="F:endopeptidase inhibitor activity"/>
    <property type="evidence" value="ECO:0007669"/>
    <property type="project" value="InterPro"/>
</dbReference>
<evidence type="ECO:0000256" key="4">
    <source>
        <dbReference type="ARBA" id="ARBA00023136"/>
    </source>
</evidence>
<evidence type="ECO:0000256" key="8">
    <source>
        <dbReference type="SAM" id="MobiDB-lite"/>
    </source>
</evidence>
<evidence type="ECO:0000256" key="6">
    <source>
        <dbReference type="ARBA" id="ARBA00023237"/>
    </source>
</evidence>
<dbReference type="RefSeq" id="WP_240534978.1">
    <property type="nucleotide sequence ID" value="NZ_NBYO01000001.1"/>
</dbReference>
<comment type="subcellular location">
    <subcellularLocation>
        <location evidence="1">Cell outer membrane</location>
        <topology evidence="1">Lipid-anchor</topology>
    </subcellularLocation>
</comment>
<accession>A0A231V295</accession>
<protein>
    <recommendedName>
        <fullName evidence="9">Alkaline proteinase inhibitor/ Outer membrane lipoprotein Omp19 domain-containing protein</fullName>
    </recommendedName>
</protein>
<feature type="region of interest" description="Disordered" evidence="8">
    <location>
        <begin position="40"/>
        <end position="107"/>
    </location>
</feature>
<evidence type="ECO:0000256" key="5">
    <source>
        <dbReference type="ARBA" id="ARBA00023139"/>
    </source>
</evidence>
<keyword evidence="7" id="KW-0449">Lipoprotein</keyword>
<feature type="domain" description="Alkaline proteinase inhibitor/ Outer membrane lipoprotein Omp19" evidence="9">
    <location>
        <begin position="110"/>
        <end position="199"/>
    </location>
</feature>
<comment type="caution">
    <text evidence="10">The sequence shown here is derived from an EMBL/GenBank/DDBJ whole genome shotgun (WGS) entry which is preliminary data.</text>
</comment>
<dbReference type="Pfam" id="PF02974">
    <property type="entry name" value="Inh"/>
    <property type="match status" value="1"/>
</dbReference>
<evidence type="ECO:0000313" key="10">
    <source>
        <dbReference type="EMBL" id="OXT02308.1"/>
    </source>
</evidence>
<gene>
    <name evidence="10" type="ORF">B7H23_05225</name>
</gene>
<dbReference type="InterPro" id="IPR021140">
    <property type="entry name" value="Inh/Omp19"/>
</dbReference>
<dbReference type="AlphaFoldDB" id="A0A231V295"/>
<feature type="compositionally biased region" description="Polar residues" evidence="8">
    <location>
        <begin position="186"/>
        <end position="199"/>
    </location>
</feature>
<dbReference type="PROSITE" id="PS51257">
    <property type="entry name" value="PROKAR_LIPOPROTEIN"/>
    <property type="match status" value="1"/>
</dbReference>
<reference evidence="11" key="1">
    <citation type="journal article" date="2017" name="Int. J. Syst. Evol. Microbiol.">
        <title>Notoacmeibacter marinus gen. nov., sp. nov., isolated from the gut of a limpet and proposal of Notoacmeibacteraceae fam. nov. in the order Rhizobiales of the class Alphaproteobacteria.</title>
        <authorList>
            <person name="Huang Z."/>
            <person name="Guo F."/>
            <person name="Lai Q."/>
        </authorList>
    </citation>
    <scope>NUCLEOTIDE SEQUENCE [LARGE SCALE GENOMIC DNA]</scope>
    <source>
        <strain evidence="11">XMTR2A4</strain>
    </source>
</reference>
<dbReference type="PIRSF" id="PIRSF034005">
    <property type="entry name" value="OM_lipoprot_Omp19_bac"/>
    <property type="match status" value="1"/>
</dbReference>
<dbReference type="SUPFAM" id="SSF50882">
    <property type="entry name" value="beta-Barrel protease inhibitors"/>
    <property type="match status" value="1"/>
</dbReference>
<keyword evidence="5" id="KW-0564">Palmitate</keyword>
<feature type="compositionally biased region" description="Low complexity" evidence="8">
    <location>
        <begin position="89"/>
        <end position="105"/>
    </location>
</feature>
<comment type="similarity">
    <text evidence="2">Belongs to the rhizobiaceae omp19 lipoprotein family.</text>
</comment>
<dbReference type="GO" id="GO:0009279">
    <property type="term" value="C:cell outer membrane"/>
    <property type="evidence" value="ECO:0007669"/>
    <property type="project" value="UniProtKB-SubCell"/>
</dbReference>
<keyword evidence="4" id="KW-0472">Membrane</keyword>
<dbReference type="Proteomes" id="UP000215405">
    <property type="component" value="Unassembled WGS sequence"/>
</dbReference>
<evidence type="ECO:0000313" key="11">
    <source>
        <dbReference type="Proteomes" id="UP000215405"/>
    </source>
</evidence>
<organism evidence="10 11">
    <name type="scientific">Notoacmeibacter marinus</name>
    <dbReference type="NCBI Taxonomy" id="1876515"/>
    <lineage>
        <taxon>Bacteria</taxon>
        <taxon>Pseudomonadati</taxon>
        <taxon>Pseudomonadota</taxon>
        <taxon>Alphaproteobacteria</taxon>
        <taxon>Hyphomicrobiales</taxon>
        <taxon>Notoacmeibacteraceae</taxon>
        <taxon>Notoacmeibacter</taxon>
    </lineage>
</organism>